<organism evidence="5 6">
    <name type="scientific">Frankia canadensis</name>
    <dbReference type="NCBI Taxonomy" id="1836972"/>
    <lineage>
        <taxon>Bacteria</taxon>
        <taxon>Bacillati</taxon>
        <taxon>Actinomycetota</taxon>
        <taxon>Actinomycetes</taxon>
        <taxon>Frankiales</taxon>
        <taxon>Frankiaceae</taxon>
        <taxon>Frankia</taxon>
    </lineage>
</organism>
<dbReference type="GO" id="GO:0003677">
    <property type="term" value="F:DNA binding"/>
    <property type="evidence" value="ECO:0007669"/>
    <property type="project" value="UniProtKB-KW"/>
</dbReference>
<dbReference type="EMBL" id="FZMO01000236">
    <property type="protein sequence ID" value="SNQ49251.1"/>
    <property type="molecule type" value="Genomic_DNA"/>
</dbReference>
<keyword evidence="6" id="KW-1185">Reference proteome</keyword>
<dbReference type="OrthoDB" id="370168at2"/>
<name>A0A2I2KUB4_9ACTN</name>
<dbReference type="PROSITE" id="PS51118">
    <property type="entry name" value="HTH_HXLR"/>
    <property type="match status" value="1"/>
</dbReference>
<dbReference type="Gene3D" id="1.10.10.10">
    <property type="entry name" value="Winged helix-like DNA-binding domain superfamily/Winged helix DNA-binding domain"/>
    <property type="match status" value="1"/>
</dbReference>
<dbReference type="InterPro" id="IPR002577">
    <property type="entry name" value="HTH_HxlR"/>
</dbReference>
<accession>A0A2I2KUB4</accession>
<dbReference type="SUPFAM" id="SSF46785">
    <property type="entry name" value="Winged helix' DNA-binding domain"/>
    <property type="match status" value="1"/>
</dbReference>
<reference evidence="5 6" key="1">
    <citation type="submission" date="2017-06" db="EMBL/GenBank/DDBJ databases">
        <authorList>
            <person name="Kim H.J."/>
            <person name="Triplett B.A."/>
        </authorList>
    </citation>
    <scope>NUCLEOTIDE SEQUENCE [LARGE SCALE GENOMIC DNA]</scope>
    <source>
        <strain evidence="5">FRACA_ARgP5</strain>
    </source>
</reference>
<keyword evidence="1" id="KW-0805">Transcription regulation</keyword>
<evidence type="ECO:0000256" key="2">
    <source>
        <dbReference type="ARBA" id="ARBA00023125"/>
    </source>
</evidence>
<gene>
    <name evidence="5" type="ORF">FRACA_3100004</name>
</gene>
<dbReference type="AlphaFoldDB" id="A0A2I2KUB4"/>
<evidence type="ECO:0000259" key="4">
    <source>
        <dbReference type="PROSITE" id="PS51118"/>
    </source>
</evidence>
<dbReference type="PANTHER" id="PTHR33204">
    <property type="entry name" value="TRANSCRIPTIONAL REGULATOR, MARR FAMILY"/>
    <property type="match status" value="1"/>
</dbReference>
<sequence length="135" mass="14782">MTTSGAGAESIDHARIAAALAVRGEPACRVRDVLDRVGDKWSVTLVHELGGGARRFSELRRGVPGISPRMLSATLRGLERDGFVLRTVHPTVPPQVEYALTPLGHTLLDTAWSLMNWALEHADDIDDARREYDAK</sequence>
<feature type="domain" description="HTH hxlR-type" evidence="4">
    <location>
        <begin position="28"/>
        <end position="126"/>
    </location>
</feature>
<evidence type="ECO:0000313" key="5">
    <source>
        <dbReference type="EMBL" id="SNQ49251.1"/>
    </source>
</evidence>
<dbReference type="Proteomes" id="UP000234331">
    <property type="component" value="Unassembled WGS sequence"/>
</dbReference>
<evidence type="ECO:0000256" key="1">
    <source>
        <dbReference type="ARBA" id="ARBA00023015"/>
    </source>
</evidence>
<evidence type="ECO:0000313" key="6">
    <source>
        <dbReference type="Proteomes" id="UP000234331"/>
    </source>
</evidence>
<dbReference type="PANTHER" id="PTHR33204:SF39">
    <property type="entry name" value="TRANSCRIPTIONAL REGULATORY PROTEIN"/>
    <property type="match status" value="1"/>
</dbReference>
<keyword evidence="3" id="KW-0804">Transcription</keyword>
<evidence type="ECO:0000256" key="3">
    <source>
        <dbReference type="ARBA" id="ARBA00023163"/>
    </source>
</evidence>
<dbReference type="Pfam" id="PF01638">
    <property type="entry name" value="HxlR"/>
    <property type="match status" value="1"/>
</dbReference>
<keyword evidence="2" id="KW-0238">DNA-binding</keyword>
<dbReference type="InterPro" id="IPR036390">
    <property type="entry name" value="WH_DNA-bd_sf"/>
</dbReference>
<proteinExistence type="predicted"/>
<protein>
    <submittedName>
        <fullName evidence="5">Transcriptional regulator, HxlR family</fullName>
    </submittedName>
</protein>
<dbReference type="RefSeq" id="WP_101832784.1">
    <property type="nucleotide sequence ID" value="NZ_FZMO01000236.1"/>
</dbReference>
<dbReference type="InterPro" id="IPR036388">
    <property type="entry name" value="WH-like_DNA-bd_sf"/>
</dbReference>